<dbReference type="CDD" id="cd02696">
    <property type="entry name" value="MurNAc-LAA"/>
    <property type="match status" value="1"/>
</dbReference>
<dbReference type="Gene3D" id="2.60.40.3500">
    <property type="match status" value="1"/>
</dbReference>
<dbReference type="AlphaFoldDB" id="A0A1G9D0E5"/>
<dbReference type="GO" id="GO:0008745">
    <property type="term" value="F:N-acetylmuramoyl-L-alanine amidase activity"/>
    <property type="evidence" value="ECO:0007669"/>
    <property type="project" value="UniProtKB-EC"/>
</dbReference>
<evidence type="ECO:0000313" key="6">
    <source>
        <dbReference type="Proteomes" id="UP000199328"/>
    </source>
</evidence>
<dbReference type="InterPro" id="IPR050695">
    <property type="entry name" value="N-acetylmuramoyl_amidase_3"/>
</dbReference>
<keyword evidence="3" id="KW-0378">Hydrolase</keyword>
<evidence type="ECO:0000313" key="5">
    <source>
        <dbReference type="EMBL" id="SDK57125.1"/>
    </source>
</evidence>
<dbReference type="Pfam" id="PF11741">
    <property type="entry name" value="AMIN"/>
    <property type="match status" value="1"/>
</dbReference>
<comment type="catalytic activity">
    <reaction evidence="1">
        <text>Hydrolyzes the link between N-acetylmuramoyl residues and L-amino acid residues in certain cell-wall glycopeptides.</text>
        <dbReference type="EC" id="3.5.1.28"/>
    </reaction>
</comment>
<keyword evidence="6" id="KW-1185">Reference proteome</keyword>
<feature type="domain" description="MurNAc-LAA" evidence="4">
    <location>
        <begin position="262"/>
        <end position="417"/>
    </location>
</feature>
<dbReference type="PANTHER" id="PTHR30404">
    <property type="entry name" value="N-ACETYLMURAMOYL-L-ALANINE AMIDASE"/>
    <property type="match status" value="1"/>
</dbReference>
<evidence type="ECO:0000256" key="3">
    <source>
        <dbReference type="ARBA" id="ARBA00022801"/>
    </source>
</evidence>
<dbReference type="PANTHER" id="PTHR30404:SF0">
    <property type="entry name" value="N-ACETYLMURAMOYL-L-ALANINE AMIDASE AMIC"/>
    <property type="match status" value="1"/>
</dbReference>
<proteinExistence type="predicted"/>
<protein>
    <recommendedName>
        <fullName evidence="2">N-acetylmuramoyl-L-alanine amidase</fullName>
        <ecNumber evidence="2">3.5.1.28</ecNumber>
    </recommendedName>
</protein>
<dbReference type="STRING" id="990712.SAMN05216257_103292"/>
<name>A0A1G9D0E5_9RHOB</name>
<organism evidence="5 6">
    <name type="scientific">Meinhardsimonia xiamenensis</name>
    <dbReference type="NCBI Taxonomy" id="990712"/>
    <lineage>
        <taxon>Bacteria</taxon>
        <taxon>Pseudomonadati</taxon>
        <taxon>Pseudomonadota</taxon>
        <taxon>Alphaproteobacteria</taxon>
        <taxon>Rhodobacterales</taxon>
        <taxon>Paracoccaceae</taxon>
        <taxon>Meinhardsimonia</taxon>
    </lineage>
</organism>
<dbReference type="InterPro" id="IPR002508">
    <property type="entry name" value="MurNAc-LAA_cat"/>
</dbReference>
<dbReference type="GO" id="GO:0009253">
    <property type="term" value="P:peptidoglycan catabolic process"/>
    <property type="evidence" value="ECO:0007669"/>
    <property type="project" value="InterPro"/>
</dbReference>
<dbReference type="Proteomes" id="UP000199328">
    <property type="component" value="Unassembled WGS sequence"/>
</dbReference>
<dbReference type="EC" id="3.5.1.28" evidence="2"/>
<evidence type="ECO:0000256" key="1">
    <source>
        <dbReference type="ARBA" id="ARBA00001561"/>
    </source>
</evidence>
<dbReference type="Gene3D" id="3.40.630.40">
    <property type="entry name" value="Zn-dependent exopeptidases"/>
    <property type="match status" value="1"/>
</dbReference>
<evidence type="ECO:0000259" key="4">
    <source>
        <dbReference type="SMART" id="SM00646"/>
    </source>
</evidence>
<dbReference type="GO" id="GO:0030288">
    <property type="term" value="C:outer membrane-bounded periplasmic space"/>
    <property type="evidence" value="ECO:0007669"/>
    <property type="project" value="TreeGrafter"/>
</dbReference>
<dbReference type="SMART" id="SM00646">
    <property type="entry name" value="Ami_3"/>
    <property type="match status" value="1"/>
</dbReference>
<sequence>MRLCGRAAGCYVGHKAPSEARTRRMSSIRNACLAALAALFCLAAPGVAQELTALAHVRPSDTTAKATPGGGVELVLALDRPVPWRVFTLDAPPRLVLDFSELDWSGLSPETIRARGLGEISMGRFRPGWSRMVVALDAPLAIASAAMTTTDGGAVVTLRLDPTDPESFAARAGAPPSALFALPEPVRDLPPAMPRQRGDRPLRVMLDPGHGGIDPGAERAGLREADLMLTFARELADVLRRSGMEVHLTREADAFVPLEARQSLARAAGADVFISLHADALAEGRARGATVYTLSESASDAASALLAERHDRADLLAGLDLSNHDDVVADVLMDLARLETQPRSERLADAIVAALGRSIGNLHKRPRGHAHFSVLKAPDIPSVLIELGFLSDPRDRERLADPSWRRRAAEAIGEALAEWALIDAAEASLVRK</sequence>
<dbReference type="InterPro" id="IPR021731">
    <property type="entry name" value="AMIN_dom"/>
</dbReference>
<gene>
    <name evidence="5" type="ORF">SAMN05216257_103292</name>
</gene>
<dbReference type="EMBL" id="FNFV01000003">
    <property type="protein sequence ID" value="SDK57125.1"/>
    <property type="molecule type" value="Genomic_DNA"/>
</dbReference>
<evidence type="ECO:0000256" key="2">
    <source>
        <dbReference type="ARBA" id="ARBA00011901"/>
    </source>
</evidence>
<accession>A0A1G9D0E5</accession>
<dbReference type="SUPFAM" id="SSF53187">
    <property type="entry name" value="Zn-dependent exopeptidases"/>
    <property type="match status" value="1"/>
</dbReference>
<reference evidence="6" key="1">
    <citation type="submission" date="2016-10" db="EMBL/GenBank/DDBJ databases">
        <authorList>
            <person name="Varghese N."/>
            <person name="Submissions S."/>
        </authorList>
    </citation>
    <scope>NUCLEOTIDE SEQUENCE [LARGE SCALE GENOMIC DNA]</scope>
    <source>
        <strain evidence="6">CGMCC 1.10789</strain>
    </source>
</reference>
<dbReference type="Pfam" id="PF01520">
    <property type="entry name" value="Amidase_3"/>
    <property type="match status" value="1"/>
</dbReference>